<evidence type="ECO:0000256" key="4">
    <source>
        <dbReference type="ARBA" id="ARBA00022490"/>
    </source>
</evidence>
<feature type="compositionally biased region" description="Polar residues" evidence="6">
    <location>
        <begin position="1084"/>
        <end position="1094"/>
    </location>
</feature>
<feature type="compositionally biased region" description="Basic residues" evidence="6">
    <location>
        <begin position="947"/>
        <end position="960"/>
    </location>
</feature>
<feature type="region of interest" description="Disordered" evidence="6">
    <location>
        <begin position="908"/>
        <end position="1146"/>
    </location>
</feature>
<feature type="region of interest" description="Disordered" evidence="6">
    <location>
        <begin position="1390"/>
        <end position="1497"/>
    </location>
</feature>
<dbReference type="Proteomes" id="UP001497392">
    <property type="component" value="Unassembled WGS sequence"/>
</dbReference>
<feature type="compositionally biased region" description="Polar residues" evidence="6">
    <location>
        <begin position="864"/>
        <end position="884"/>
    </location>
</feature>
<keyword evidence="4" id="KW-0963">Cytoplasm</keyword>
<evidence type="ECO:0000313" key="8">
    <source>
        <dbReference type="EMBL" id="CAL5230057.1"/>
    </source>
</evidence>
<dbReference type="Pfam" id="PF00957">
    <property type="entry name" value="Synaptobrevin"/>
    <property type="match status" value="1"/>
</dbReference>
<reference evidence="8 9" key="1">
    <citation type="submission" date="2024-06" db="EMBL/GenBank/DDBJ databases">
        <authorList>
            <person name="Kraege A."/>
            <person name="Thomma B."/>
        </authorList>
    </citation>
    <scope>NUCLEOTIDE SEQUENCE [LARGE SCALE GENOMIC DNA]</scope>
</reference>
<feature type="region of interest" description="Disordered" evidence="6">
    <location>
        <begin position="238"/>
        <end position="257"/>
    </location>
</feature>
<protein>
    <submittedName>
        <fullName evidence="8">G13508 protein</fullName>
    </submittedName>
</protein>
<evidence type="ECO:0000256" key="3">
    <source>
        <dbReference type="ARBA" id="ARBA00022483"/>
    </source>
</evidence>
<dbReference type="PANTHER" id="PTHR10241:SF25">
    <property type="entry name" value="TOMOSYN, ISOFORM C"/>
    <property type="match status" value="1"/>
</dbReference>
<feature type="compositionally biased region" description="Polar residues" evidence="6">
    <location>
        <begin position="1106"/>
        <end position="1136"/>
    </location>
</feature>
<keyword evidence="3" id="KW-0268">Exocytosis</keyword>
<comment type="caution">
    <text evidence="8">The sequence shown here is derived from an EMBL/GenBank/DDBJ whole genome shotgun (WGS) entry which is preliminary data.</text>
</comment>
<comment type="similarity">
    <text evidence="2">Belongs to the WD repeat L(2)GL family.</text>
</comment>
<feature type="compositionally biased region" description="Acidic residues" evidence="6">
    <location>
        <begin position="916"/>
        <end position="930"/>
    </location>
</feature>
<feature type="compositionally biased region" description="Basic and acidic residues" evidence="6">
    <location>
        <begin position="1477"/>
        <end position="1495"/>
    </location>
</feature>
<keyword evidence="5" id="KW-0175">Coiled coil</keyword>
<feature type="region of interest" description="Disordered" evidence="6">
    <location>
        <begin position="1333"/>
        <end position="1357"/>
    </location>
</feature>
<accession>A0ABP1GFI3</accession>
<dbReference type="SUPFAM" id="SSF58038">
    <property type="entry name" value="SNARE fusion complex"/>
    <property type="match status" value="1"/>
</dbReference>
<feature type="region of interest" description="Disordered" evidence="6">
    <location>
        <begin position="756"/>
        <end position="848"/>
    </location>
</feature>
<feature type="compositionally biased region" description="Polar residues" evidence="6">
    <location>
        <begin position="762"/>
        <end position="780"/>
    </location>
</feature>
<dbReference type="InterPro" id="IPR042855">
    <property type="entry name" value="V_SNARE_CC"/>
</dbReference>
<sequence>MKASRLHRGQPANDRLADDVLTITALEARLFGHAGFPEAADALAYDAVQRNLAVGTRDGRVKIFGSDGVECTFRSPFQTATKQLQFLENKGALLRLTTDGDVQLWGIEAGGFVDSLSNPEEDLITTVCPLFDEPYVLLGCKSGKLQAATLLGSSGSPAGGAREASSLQKLPYEVSSELMAGARGEIVALACSSVGSLHRVIVVHSGSSPLVWDLRYKSVVVTTEAVLLPASSQAESAPAAPRKMSWRPRARTQSAEPEQDAATCACWLSNSGDSFAVGFTSGVVRLYSIPDAALGEAPPAVPIQATLQRELKPCPSAEAALPIRAIWHVPGSKASEQSSILILGGQGTDEPDMLHVLPVNPPADAEEQEQEQHPLPWFGAIQGLVLVPPQHSLDVRSEPAALMTLNEGGQLIVYDMKTLKPLPLFLPLQELPPITASAFLHDAPPPEEDEERPHAFSAANLRALHAASAESPERTAAHRWRWMLNGGQLPALDSMSEAQPLLLTGHRDGRVRMWGMACEVPRLLVTAPHDMGGPGSRLQAVSVIKVCQASGLLLVGHAKGEARLYQYSSTAQHVTAADLSSESREEPETSSSDQPAGFQLVLKVTLHEAPISAAALCSGAGLLALADHAGSLSLVDLNRLTVLCTRQLAEQPITALSLGTHSMHPQQAPGGKRPEALNLSAEDRLVLSVEAADCSLILLDARSGKPLNSGSKDPWLRPRHADSALGMFLLNAAGLPACVPPGDCVLPWAQNTRDTHGISLHPHSSMSGEIAPQDTSSRDSPTVHARGIPGFQEATSFPESEASSTGATAGTGKPEPKQAAGEQHAEEQPAQKWHALAAKVNSETAESQCSMGHGLDALRMSLSAQGSPTAQDNSAHPFSETKQGNPGLDSPKDWQDAADIQVISKRGSWVSGEVDSSADELEDDDDDNDDLLSAAVAAVEAEDKESKRGKKRFGLLKKAAKKEDSHKERKESTTEQHAKEQPRRENTPGREFSQQQKRALGRWVRSSIDKGRAAGGPSAEHPASEAPDAQSAAHADGVPVRSPFADLPASEPSPGRRAAPAPPAASEGREQPAASEGHVHPGSSAGSQEEQSVSAPLHVSKPEAGRQTQSVGQEHSSTSSLPAKTSAMSSTQSTGLPSPAPRMAIRGSVSDNSHERFAAAHPEDEAPEASSPGVISHVVLASSNHIRLYTIENVREADRTTAKKVDLSQPIAFAGVFASQRGPGLACLSPTGILHVFALPGLELLLCQELQDGLTFPWTWKPEQAQLTRAAAVAQDGQLAMVSACGELARLGLVAGTPEPAAATSLYDWDLATAALAASHAVKRQLDASLAQSRLTQQPSPQPKEPPASGTMAAAAPGRKGFGSFLSHVKDAASRVVDDTSKNFNQGLDILGARGTDRPSMQTAPSLADVLSREPEAKSPDAQGATDSSAASSAAATKQQQVDEEAQRSELLGSQGKRVGRPQTGAESALGALFGGKEAHGKPAQDEPGRKHLWSEEDEGQRAGLFKGAKIGTGKAHTGANPGVRTAEDIKAAYGRPSNTKRAEGLSGVMDENRARLAERGEKLRTLQDKMEAMSSDAEGFASMAKQLRDREANKKWWQI</sequence>
<name>A0ABP1GFI3_9CHLO</name>
<organism evidence="8 9">
    <name type="scientific">Coccomyxa viridis</name>
    <dbReference type="NCBI Taxonomy" id="1274662"/>
    <lineage>
        <taxon>Eukaryota</taxon>
        <taxon>Viridiplantae</taxon>
        <taxon>Chlorophyta</taxon>
        <taxon>core chlorophytes</taxon>
        <taxon>Trebouxiophyceae</taxon>
        <taxon>Trebouxiophyceae incertae sedis</taxon>
        <taxon>Coccomyxaceae</taxon>
        <taxon>Coccomyxa</taxon>
    </lineage>
</organism>
<dbReference type="InterPro" id="IPR036322">
    <property type="entry name" value="WD40_repeat_dom_sf"/>
</dbReference>
<dbReference type="EMBL" id="CAXHTA020000021">
    <property type="protein sequence ID" value="CAL5230057.1"/>
    <property type="molecule type" value="Genomic_DNA"/>
</dbReference>
<feature type="compositionally biased region" description="Low complexity" evidence="6">
    <location>
        <begin position="1048"/>
        <end position="1059"/>
    </location>
</feature>
<proteinExistence type="inferred from homology"/>
<evidence type="ECO:0000259" key="7">
    <source>
        <dbReference type="PROSITE" id="PS50892"/>
    </source>
</evidence>
<gene>
    <name evidence="8" type="primary">g13508</name>
    <name evidence="8" type="ORF">VP750_LOCUS11963</name>
</gene>
<feature type="compositionally biased region" description="Basic and acidic residues" evidence="6">
    <location>
        <begin position="961"/>
        <end position="988"/>
    </location>
</feature>
<feature type="region of interest" description="Disordered" evidence="6">
    <location>
        <begin position="864"/>
        <end position="893"/>
    </location>
</feature>
<dbReference type="InterPro" id="IPR001680">
    <property type="entry name" value="WD40_rpt"/>
</dbReference>
<dbReference type="InterPro" id="IPR015943">
    <property type="entry name" value="WD40/YVTN_repeat-like_dom_sf"/>
</dbReference>
<comment type="subcellular location">
    <subcellularLocation>
        <location evidence="1">Cytoplasm</location>
    </subcellularLocation>
</comment>
<evidence type="ECO:0000256" key="1">
    <source>
        <dbReference type="ARBA" id="ARBA00004496"/>
    </source>
</evidence>
<dbReference type="PANTHER" id="PTHR10241">
    <property type="entry name" value="LETHAL 2 GIANT LARVAE PROTEIN"/>
    <property type="match status" value="1"/>
</dbReference>
<dbReference type="Gene3D" id="1.20.5.110">
    <property type="match status" value="1"/>
</dbReference>
<dbReference type="CDD" id="cd15873">
    <property type="entry name" value="R-SNARE_STXBP5_6"/>
    <property type="match status" value="1"/>
</dbReference>
<feature type="domain" description="V-SNARE coiled-coil homology" evidence="7">
    <location>
        <begin position="1535"/>
        <end position="1599"/>
    </location>
</feature>
<dbReference type="Gene3D" id="2.130.10.10">
    <property type="entry name" value="YVTN repeat-like/Quinoprotein amine dehydrogenase"/>
    <property type="match status" value="2"/>
</dbReference>
<dbReference type="SUPFAM" id="SSF50978">
    <property type="entry name" value="WD40 repeat-like"/>
    <property type="match status" value="2"/>
</dbReference>
<dbReference type="SMART" id="SM00320">
    <property type="entry name" value="WD40"/>
    <property type="match status" value="6"/>
</dbReference>
<evidence type="ECO:0000256" key="6">
    <source>
        <dbReference type="SAM" id="MobiDB-lite"/>
    </source>
</evidence>
<dbReference type="PROSITE" id="PS50892">
    <property type="entry name" value="V_SNARE"/>
    <property type="match status" value="1"/>
</dbReference>
<evidence type="ECO:0000313" key="9">
    <source>
        <dbReference type="Proteomes" id="UP001497392"/>
    </source>
</evidence>
<feature type="compositionally biased region" description="Polar residues" evidence="6">
    <location>
        <begin position="793"/>
        <end position="808"/>
    </location>
</feature>
<keyword evidence="9" id="KW-1185">Reference proteome</keyword>
<evidence type="ECO:0000256" key="5">
    <source>
        <dbReference type="PROSITE-ProRule" id="PRU00290"/>
    </source>
</evidence>
<evidence type="ECO:0000256" key="2">
    <source>
        <dbReference type="ARBA" id="ARBA00008070"/>
    </source>
</evidence>